<evidence type="ECO:0000256" key="1">
    <source>
        <dbReference type="ARBA" id="ARBA00004609"/>
    </source>
</evidence>
<reference evidence="16" key="1">
    <citation type="submission" date="2025-08" db="UniProtKB">
        <authorList>
            <consortium name="RefSeq"/>
        </authorList>
    </citation>
    <scope>IDENTIFICATION</scope>
</reference>
<dbReference type="InterPro" id="IPR029238">
    <property type="entry name" value="Shadoo"/>
</dbReference>
<keyword evidence="9 13" id="KW-0472">Membrane</keyword>
<dbReference type="InParanoid" id="A0A6J2V935"/>
<organism evidence="15 16">
    <name type="scientific">Chanos chanos</name>
    <name type="common">Milkfish</name>
    <name type="synonym">Mugil chanos</name>
    <dbReference type="NCBI Taxonomy" id="29144"/>
    <lineage>
        <taxon>Eukaryota</taxon>
        <taxon>Metazoa</taxon>
        <taxon>Chordata</taxon>
        <taxon>Craniata</taxon>
        <taxon>Vertebrata</taxon>
        <taxon>Euteleostomi</taxon>
        <taxon>Actinopterygii</taxon>
        <taxon>Neopterygii</taxon>
        <taxon>Teleostei</taxon>
        <taxon>Ostariophysi</taxon>
        <taxon>Gonorynchiformes</taxon>
        <taxon>Chanidae</taxon>
        <taxon>Chanos</taxon>
    </lineage>
</organism>
<feature type="chain" id="PRO_5026960751" description="Shadow of prion protein" evidence="14">
    <location>
        <begin position="25"/>
        <end position="132"/>
    </location>
</feature>
<dbReference type="GeneID" id="115810467"/>
<keyword evidence="4" id="KW-1003">Cell membrane</keyword>
<name>A0A6J2V935_CHACN</name>
<keyword evidence="15" id="KW-1185">Reference proteome</keyword>
<evidence type="ECO:0000256" key="3">
    <source>
        <dbReference type="ARBA" id="ARBA00014397"/>
    </source>
</evidence>
<keyword evidence="8" id="KW-0034">Amyloid</keyword>
<gene>
    <name evidence="16" type="primary">sprn</name>
</gene>
<sequence length="132" mass="13894">MNRAVATCWIFILLSAFLCDTVVSKGGRGGARGSARGSARGGRSSRGRTGSSTRVAGAAAAGAAVALAAGGWYASAQRRPDDSSEENDNQYGNRTDWDFYSARTSSSNKHDPTAAHIYCAPVLLNVLMYFKP</sequence>
<comment type="subcellular location">
    <subcellularLocation>
        <location evidence="1">Cell membrane</location>
        <topology evidence="1">Lipid-anchor</topology>
        <topology evidence="1">GPI-anchor</topology>
    </subcellularLocation>
</comment>
<dbReference type="Proteomes" id="UP000504632">
    <property type="component" value="Chromosome 4"/>
</dbReference>
<accession>A0A6J2V935</accession>
<dbReference type="GO" id="GO:0005886">
    <property type="term" value="C:plasma membrane"/>
    <property type="evidence" value="ECO:0007669"/>
    <property type="project" value="UniProtKB-SubCell"/>
</dbReference>
<evidence type="ECO:0000256" key="7">
    <source>
        <dbReference type="ARBA" id="ARBA00022729"/>
    </source>
</evidence>
<evidence type="ECO:0000256" key="12">
    <source>
        <dbReference type="SAM" id="MobiDB-lite"/>
    </source>
</evidence>
<evidence type="ECO:0000256" key="9">
    <source>
        <dbReference type="ARBA" id="ARBA00023136"/>
    </source>
</evidence>
<dbReference type="AlphaFoldDB" id="A0A6J2V935"/>
<proteinExistence type="inferred from homology"/>
<keyword evidence="7 14" id="KW-0732">Signal</keyword>
<feature type="compositionally biased region" description="Low complexity" evidence="12">
    <location>
        <begin position="33"/>
        <end position="53"/>
    </location>
</feature>
<evidence type="ECO:0000313" key="16">
    <source>
        <dbReference type="RefSeq" id="XP_030628258.1"/>
    </source>
</evidence>
<keyword evidence="11" id="KW-0449">Lipoprotein</keyword>
<feature type="transmembrane region" description="Helical" evidence="13">
    <location>
        <begin position="55"/>
        <end position="74"/>
    </location>
</feature>
<keyword evidence="10" id="KW-0325">Glycoprotein</keyword>
<evidence type="ECO:0000256" key="11">
    <source>
        <dbReference type="ARBA" id="ARBA00023288"/>
    </source>
</evidence>
<evidence type="ECO:0000256" key="6">
    <source>
        <dbReference type="ARBA" id="ARBA00022678"/>
    </source>
</evidence>
<evidence type="ECO:0000256" key="14">
    <source>
        <dbReference type="SAM" id="SignalP"/>
    </source>
</evidence>
<keyword evidence="6 16" id="KW-0640">Prion</keyword>
<comment type="similarity">
    <text evidence="2">Belongs to the SPRN family.</text>
</comment>
<keyword evidence="13" id="KW-0812">Transmembrane</keyword>
<protein>
    <recommendedName>
        <fullName evidence="3">Shadow of prion protein</fullName>
    </recommendedName>
</protein>
<keyword evidence="13" id="KW-1133">Transmembrane helix</keyword>
<evidence type="ECO:0000256" key="5">
    <source>
        <dbReference type="ARBA" id="ARBA00022622"/>
    </source>
</evidence>
<dbReference type="OrthoDB" id="8923215at2759"/>
<evidence type="ECO:0000256" key="8">
    <source>
        <dbReference type="ARBA" id="ARBA00023087"/>
    </source>
</evidence>
<evidence type="ECO:0000313" key="15">
    <source>
        <dbReference type="Proteomes" id="UP000504632"/>
    </source>
</evidence>
<feature type="signal peptide" evidence="14">
    <location>
        <begin position="1"/>
        <end position="24"/>
    </location>
</feature>
<evidence type="ECO:0000256" key="10">
    <source>
        <dbReference type="ARBA" id="ARBA00023180"/>
    </source>
</evidence>
<feature type="region of interest" description="Disordered" evidence="12">
    <location>
        <begin position="26"/>
        <end position="53"/>
    </location>
</feature>
<dbReference type="GO" id="GO:0098552">
    <property type="term" value="C:side of membrane"/>
    <property type="evidence" value="ECO:0007669"/>
    <property type="project" value="UniProtKB-KW"/>
</dbReference>
<dbReference type="PANTHER" id="PTHR28552">
    <property type="entry name" value="SHADOW OF PRION PROTEIN"/>
    <property type="match status" value="1"/>
</dbReference>
<dbReference type="FunCoup" id="A0A6J2V935">
    <property type="interactions" value="85"/>
</dbReference>
<evidence type="ECO:0000256" key="4">
    <source>
        <dbReference type="ARBA" id="ARBA00022475"/>
    </source>
</evidence>
<keyword evidence="5" id="KW-0336">GPI-anchor</keyword>
<dbReference type="RefSeq" id="XP_030628258.1">
    <property type="nucleotide sequence ID" value="XM_030772398.1"/>
</dbReference>
<evidence type="ECO:0000256" key="13">
    <source>
        <dbReference type="SAM" id="Phobius"/>
    </source>
</evidence>
<dbReference type="CTD" id="503542"/>
<dbReference type="PANTHER" id="PTHR28552:SF1">
    <property type="entry name" value="SHADOW OF PRION PROTEIN"/>
    <property type="match status" value="1"/>
</dbReference>
<evidence type="ECO:0000256" key="2">
    <source>
        <dbReference type="ARBA" id="ARBA00008311"/>
    </source>
</evidence>
<feature type="region of interest" description="Disordered" evidence="12">
    <location>
        <begin position="77"/>
        <end position="96"/>
    </location>
</feature>
<dbReference type="Pfam" id="PF14999">
    <property type="entry name" value="Shadoo"/>
    <property type="match status" value="1"/>
</dbReference>